<dbReference type="OrthoDB" id="668540at2759"/>
<comment type="caution">
    <text evidence="6">The sequence shown here is derived from an EMBL/GenBank/DDBJ whole genome shotgun (WGS) entry which is preliminary data.</text>
</comment>
<dbReference type="GO" id="GO:0010608">
    <property type="term" value="P:post-transcriptional regulation of gene expression"/>
    <property type="evidence" value="ECO:0000318"/>
    <property type="project" value="GO_Central"/>
</dbReference>
<feature type="repeat" description="Pumilio" evidence="4">
    <location>
        <begin position="349"/>
        <end position="385"/>
    </location>
</feature>
<evidence type="ECO:0000259" key="5">
    <source>
        <dbReference type="PROSITE" id="PS50303"/>
    </source>
</evidence>
<keyword evidence="1" id="KW-0677">Repeat</keyword>
<dbReference type="Gene3D" id="1.25.10.10">
    <property type="entry name" value="Leucine-rich Repeat Variant"/>
    <property type="match status" value="1"/>
</dbReference>
<feature type="repeat" description="Pumilio" evidence="4">
    <location>
        <begin position="457"/>
        <end position="493"/>
    </location>
</feature>
<comment type="function">
    <text evidence="3">Sequence-specific RNA-binding protein that regulates translation and mRNA stability by binding the 3'-UTR of target mRNAs.</text>
</comment>
<evidence type="ECO:0000256" key="2">
    <source>
        <dbReference type="ARBA" id="ARBA00022845"/>
    </source>
</evidence>
<dbReference type="InterPro" id="IPR033712">
    <property type="entry name" value="Pumilio_RNA-bd"/>
</dbReference>
<dbReference type="Pfam" id="PF22493">
    <property type="entry name" value="PUF_NOP9"/>
    <property type="match status" value="1"/>
</dbReference>
<dbReference type="InterPro" id="IPR001313">
    <property type="entry name" value="Pumilio_RNA-bd_rpt"/>
</dbReference>
<dbReference type="GO" id="GO:0006417">
    <property type="term" value="P:regulation of translation"/>
    <property type="evidence" value="ECO:0007669"/>
    <property type="project" value="UniProtKB-KW"/>
</dbReference>
<dbReference type="SMART" id="SM00025">
    <property type="entry name" value="Pumilio"/>
    <property type="match status" value="8"/>
</dbReference>
<dbReference type="PANTHER" id="PTHR12537">
    <property type="entry name" value="RNA BINDING PROTEIN PUMILIO-RELATED"/>
    <property type="match status" value="1"/>
</dbReference>
<dbReference type="GO" id="GO:0005737">
    <property type="term" value="C:cytoplasm"/>
    <property type="evidence" value="ECO:0000318"/>
    <property type="project" value="GO_Central"/>
</dbReference>
<evidence type="ECO:0000256" key="1">
    <source>
        <dbReference type="ARBA" id="ARBA00022737"/>
    </source>
</evidence>
<dbReference type="PANTHER" id="PTHR12537:SF13">
    <property type="entry name" value="PUMILIO HOMOLOGY DOMAIN FAMILY MEMBER 4"/>
    <property type="match status" value="1"/>
</dbReference>
<dbReference type="AlphaFoldDB" id="A0A0K9NWW9"/>
<feature type="domain" description="PUM-HD" evidence="5">
    <location>
        <begin position="178"/>
        <end position="519"/>
    </location>
</feature>
<evidence type="ECO:0000313" key="7">
    <source>
        <dbReference type="Proteomes" id="UP000036987"/>
    </source>
</evidence>
<name>A0A0K9NWW9_ZOSMR</name>
<organism evidence="6 7">
    <name type="scientific">Zostera marina</name>
    <name type="common">Eelgrass</name>
    <dbReference type="NCBI Taxonomy" id="29655"/>
    <lineage>
        <taxon>Eukaryota</taxon>
        <taxon>Viridiplantae</taxon>
        <taxon>Streptophyta</taxon>
        <taxon>Embryophyta</taxon>
        <taxon>Tracheophyta</taxon>
        <taxon>Spermatophyta</taxon>
        <taxon>Magnoliopsida</taxon>
        <taxon>Liliopsida</taxon>
        <taxon>Zosteraceae</taxon>
        <taxon>Zostera</taxon>
    </lineage>
</organism>
<dbReference type="FunFam" id="1.25.10.10:FF:000237">
    <property type="entry name" value="Pumilio homolog 9"/>
    <property type="match status" value="1"/>
</dbReference>
<feature type="repeat" description="Pumilio" evidence="4">
    <location>
        <begin position="421"/>
        <end position="456"/>
    </location>
</feature>
<protein>
    <recommendedName>
        <fullName evidence="5">PUM-HD domain-containing protein</fullName>
    </recommendedName>
</protein>
<dbReference type="CDD" id="cd07920">
    <property type="entry name" value="Pumilio"/>
    <property type="match status" value="1"/>
</dbReference>
<dbReference type="Proteomes" id="UP000036987">
    <property type="component" value="Unassembled WGS sequence"/>
</dbReference>
<evidence type="ECO:0000256" key="4">
    <source>
        <dbReference type="PROSITE-ProRule" id="PRU00317"/>
    </source>
</evidence>
<gene>
    <name evidence="6" type="ORF">ZOSMA_53G00310</name>
</gene>
<dbReference type="Pfam" id="PF00806">
    <property type="entry name" value="PUF"/>
    <property type="match status" value="1"/>
</dbReference>
<dbReference type="STRING" id="29655.A0A0K9NWW9"/>
<sequence>MLRLSEEDREMEFLENQIFNATTTLAQRNCLLHLYHRQQRHQNKYNHRCWSSSSSSSSTSSSASFNDECIPSTDASSSSPSFLLWEKFQALELCDANGADLCLPFPYHSSHARRIPAPVFDASLAFALALSYNEDHQLNVMSRVSKYNQLNGIDVVDGDGEDSFILQGSDLHLHYVANANPGGMCFAAPILDRQESKCLANLRGCIYFVAKNQQGCRFLQRKFDERRAEDIEMIFEELVGHIAELMVNPFANYLMQKLFDVCTEDQRRRVVRMLTAHPFQLVRLSLNNHGTRAVQRLVETLTTHQQIQAVVDVLRPGYRILIKDLNGHHVILRCLQCLAIDYNKHIFAAAADHCVEIASDQHGCCVLQRCLLYSDGRYQANLIMQIVDNGFHLAQHPFGNYAVQFVMDMKNPVADRKLMNRFNGNYVHLSTNKFGSNVVEKCLKMWEDARDSIILELLSASHFDILLQDQYGNYVIQSALVNSKGCVHNTLIEAIRPYEPVLRTNPYCKKIFSRPCFKR</sequence>
<feature type="repeat" description="Pumilio" evidence="4">
    <location>
        <begin position="273"/>
        <end position="312"/>
    </location>
</feature>
<dbReference type="EMBL" id="LFYR01001508">
    <property type="protein sequence ID" value="KMZ61249.1"/>
    <property type="molecule type" value="Genomic_DNA"/>
</dbReference>
<dbReference type="GO" id="GO:0003729">
    <property type="term" value="F:mRNA binding"/>
    <property type="evidence" value="ECO:0000318"/>
    <property type="project" value="GO_Central"/>
</dbReference>
<proteinExistence type="predicted"/>
<keyword evidence="7" id="KW-1185">Reference proteome</keyword>
<keyword evidence="2" id="KW-0810">Translation regulation</keyword>
<dbReference type="PROSITE" id="PS50303">
    <property type="entry name" value="PUM_HD"/>
    <property type="match status" value="1"/>
</dbReference>
<feature type="repeat" description="Pumilio" evidence="4">
    <location>
        <begin position="237"/>
        <end position="272"/>
    </location>
</feature>
<dbReference type="SUPFAM" id="SSF48371">
    <property type="entry name" value="ARM repeat"/>
    <property type="match status" value="1"/>
</dbReference>
<dbReference type="InterPro" id="IPR011989">
    <property type="entry name" value="ARM-like"/>
</dbReference>
<evidence type="ECO:0000313" key="6">
    <source>
        <dbReference type="EMBL" id="KMZ61249.1"/>
    </source>
</evidence>
<dbReference type="PROSITE" id="PS50302">
    <property type="entry name" value="PUM"/>
    <property type="match status" value="5"/>
</dbReference>
<evidence type="ECO:0000256" key="3">
    <source>
        <dbReference type="ARBA" id="ARBA00058490"/>
    </source>
</evidence>
<accession>A0A0K9NWW9</accession>
<dbReference type="InterPro" id="IPR033133">
    <property type="entry name" value="PUM-HD"/>
</dbReference>
<dbReference type="InterPro" id="IPR016024">
    <property type="entry name" value="ARM-type_fold"/>
</dbReference>
<reference evidence="7" key="1">
    <citation type="journal article" date="2016" name="Nature">
        <title>The genome of the seagrass Zostera marina reveals angiosperm adaptation to the sea.</title>
        <authorList>
            <person name="Olsen J.L."/>
            <person name="Rouze P."/>
            <person name="Verhelst B."/>
            <person name="Lin Y.-C."/>
            <person name="Bayer T."/>
            <person name="Collen J."/>
            <person name="Dattolo E."/>
            <person name="De Paoli E."/>
            <person name="Dittami S."/>
            <person name="Maumus F."/>
            <person name="Michel G."/>
            <person name="Kersting A."/>
            <person name="Lauritano C."/>
            <person name="Lohaus R."/>
            <person name="Toepel M."/>
            <person name="Tonon T."/>
            <person name="Vanneste K."/>
            <person name="Amirebrahimi M."/>
            <person name="Brakel J."/>
            <person name="Bostroem C."/>
            <person name="Chovatia M."/>
            <person name="Grimwood J."/>
            <person name="Jenkins J.W."/>
            <person name="Jueterbock A."/>
            <person name="Mraz A."/>
            <person name="Stam W.T."/>
            <person name="Tice H."/>
            <person name="Bornberg-Bauer E."/>
            <person name="Green P.J."/>
            <person name="Pearson G.A."/>
            <person name="Procaccini G."/>
            <person name="Duarte C.M."/>
            <person name="Schmutz J."/>
            <person name="Reusch T.B.H."/>
            <person name="Van de Peer Y."/>
        </authorList>
    </citation>
    <scope>NUCLEOTIDE SEQUENCE [LARGE SCALE GENOMIC DNA]</scope>
    <source>
        <strain evidence="7">cv. Finnish</strain>
    </source>
</reference>